<proteinExistence type="predicted"/>
<gene>
    <name evidence="1" type="ORF">AVEN_65960_1</name>
</gene>
<keyword evidence="2" id="KW-1185">Reference proteome</keyword>
<evidence type="ECO:0000313" key="1">
    <source>
        <dbReference type="EMBL" id="GBN12327.1"/>
    </source>
</evidence>
<reference evidence="1 2" key="1">
    <citation type="journal article" date="2019" name="Sci. Rep.">
        <title>Orb-weaving spider Araneus ventricosus genome elucidates the spidroin gene catalogue.</title>
        <authorList>
            <person name="Kono N."/>
            <person name="Nakamura H."/>
            <person name="Ohtoshi R."/>
            <person name="Moran D.A.P."/>
            <person name="Shinohara A."/>
            <person name="Yoshida Y."/>
            <person name="Fujiwara M."/>
            <person name="Mori M."/>
            <person name="Tomita M."/>
            <person name="Arakawa K."/>
        </authorList>
    </citation>
    <scope>NUCLEOTIDE SEQUENCE [LARGE SCALE GENOMIC DNA]</scope>
</reference>
<dbReference type="AlphaFoldDB" id="A0A4Y2LG66"/>
<comment type="caution">
    <text evidence="1">The sequence shown here is derived from an EMBL/GenBank/DDBJ whole genome shotgun (WGS) entry which is preliminary data.</text>
</comment>
<protein>
    <submittedName>
        <fullName evidence="1">Uncharacterized protein</fullName>
    </submittedName>
</protein>
<dbReference type="Proteomes" id="UP000499080">
    <property type="component" value="Unassembled WGS sequence"/>
</dbReference>
<evidence type="ECO:0000313" key="2">
    <source>
        <dbReference type="Proteomes" id="UP000499080"/>
    </source>
</evidence>
<accession>A0A4Y2LG66</accession>
<name>A0A4Y2LG66_ARAVE</name>
<sequence length="51" mass="5567">MEAVPGQPGEIQTLTDPGKVEILPSRENPADLLSRGCCMKLNSEIWWSGLV</sequence>
<dbReference type="EMBL" id="BGPR01118258">
    <property type="protein sequence ID" value="GBN12327.1"/>
    <property type="molecule type" value="Genomic_DNA"/>
</dbReference>
<organism evidence="1 2">
    <name type="scientific">Araneus ventricosus</name>
    <name type="common">Orbweaver spider</name>
    <name type="synonym">Epeira ventricosa</name>
    <dbReference type="NCBI Taxonomy" id="182803"/>
    <lineage>
        <taxon>Eukaryota</taxon>
        <taxon>Metazoa</taxon>
        <taxon>Ecdysozoa</taxon>
        <taxon>Arthropoda</taxon>
        <taxon>Chelicerata</taxon>
        <taxon>Arachnida</taxon>
        <taxon>Araneae</taxon>
        <taxon>Araneomorphae</taxon>
        <taxon>Entelegynae</taxon>
        <taxon>Araneoidea</taxon>
        <taxon>Araneidae</taxon>
        <taxon>Araneus</taxon>
    </lineage>
</organism>
<feature type="non-terminal residue" evidence="1">
    <location>
        <position position="51"/>
    </location>
</feature>
<dbReference type="OrthoDB" id="5876180at2759"/>